<keyword evidence="1" id="KW-0596">Phosphopantetheine</keyword>
<accession>A0AAI8VQA9</accession>
<keyword evidence="5" id="KW-1185">Reference proteome</keyword>
<gene>
    <name evidence="4" type="ORF">KHLLAP_LOCUS9197</name>
</gene>
<dbReference type="InterPro" id="IPR000873">
    <property type="entry name" value="AMP-dep_synth/lig_dom"/>
</dbReference>
<dbReference type="SUPFAM" id="SSF56801">
    <property type="entry name" value="Acetyl-CoA synthetase-like"/>
    <property type="match status" value="1"/>
</dbReference>
<dbReference type="Proteomes" id="UP001295740">
    <property type="component" value="Unassembled WGS sequence"/>
</dbReference>
<dbReference type="PANTHER" id="PTHR43439">
    <property type="entry name" value="PHENYLACETATE-COENZYME A LIGASE"/>
    <property type="match status" value="1"/>
</dbReference>
<name>A0AAI8VQA9_9PEZI</name>
<evidence type="ECO:0000313" key="4">
    <source>
        <dbReference type="EMBL" id="CAJ2508729.1"/>
    </source>
</evidence>
<dbReference type="PROSITE" id="PS00455">
    <property type="entry name" value="AMP_BINDING"/>
    <property type="match status" value="1"/>
</dbReference>
<protein>
    <submittedName>
        <fullName evidence="4">Uu.00g137550.m01.CDS01</fullName>
    </submittedName>
</protein>
<keyword evidence="2" id="KW-0597">Phosphoprotein</keyword>
<dbReference type="PANTHER" id="PTHR43439:SF2">
    <property type="entry name" value="ENZYME, PUTATIVE (JCVI)-RELATED"/>
    <property type="match status" value="1"/>
</dbReference>
<dbReference type="Pfam" id="PF23562">
    <property type="entry name" value="AMP-binding_C_3"/>
    <property type="match status" value="1"/>
</dbReference>
<evidence type="ECO:0000256" key="2">
    <source>
        <dbReference type="ARBA" id="ARBA00022553"/>
    </source>
</evidence>
<feature type="domain" description="AMP-dependent synthetase/ligase" evidence="3">
    <location>
        <begin position="3"/>
        <end position="236"/>
    </location>
</feature>
<dbReference type="InterPro" id="IPR020845">
    <property type="entry name" value="AMP-binding_CS"/>
</dbReference>
<dbReference type="AlphaFoldDB" id="A0AAI8VQA9"/>
<organism evidence="4 5">
    <name type="scientific">Anthostomella pinea</name>
    <dbReference type="NCBI Taxonomy" id="933095"/>
    <lineage>
        <taxon>Eukaryota</taxon>
        <taxon>Fungi</taxon>
        <taxon>Dikarya</taxon>
        <taxon>Ascomycota</taxon>
        <taxon>Pezizomycotina</taxon>
        <taxon>Sordariomycetes</taxon>
        <taxon>Xylariomycetidae</taxon>
        <taxon>Xylariales</taxon>
        <taxon>Xylariaceae</taxon>
        <taxon>Anthostomella</taxon>
    </lineage>
</organism>
<dbReference type="InterPro" id="IPR051414">
    <property type="entry name" value="Adenylate-forming_Reductase"/>
</dbReference>
<dbReference type="Gene3D" id="3.40.50.12780">
    <property type="entry name" value="N-terminal domain of ligase-like"/>
    <property type="match status" value="1"/>
</dbReference>
<reference evidence="4" key="1">
    <citation type="submission" date="2023-10" db="EMBL/GenBank/DDBJ databases">
        <authorList>
            <person name="Hackl T."/>
        </authorList>
    </citation>
    <scope>NUCLEOTIDE SEQUENCE</scope>
</reference>
<evidence type="ECO:0000313" key="5">
    <source>
        <dbReference type="Proteomes" id="UP001295740"/>
    </source>
</evidence>
<evidence type="ECO:0000259" key="3">
    <source>
        <dbReference type="Pfam" id="PF00501"/>
    </source>
</evidence>
<evidence type="ECO:0000256" key="1">
    <source>
        <dbReference type="ARBA" id="ARBA00022450"/>
    </source>
</evidence>
<proteinExistence type="predicted"/>
<dbReference type="EMBL" id="CAUWAG010000012">
    <property type="protein sequence ID" value="CAJ2508729.1"/>
    <property type="molecule type" value="Genomic_DNA"/>
</dbReference>
<sequence length="466" mass="51173">MDQCGCSHLISAAGVDVEDILKARPVRHAILPSLEELLYSRPVAHYPYSKIWDEAQWDPYLVLQTSGSTGLPKPITYNLRVPATVDAQSLLEDTTPADGPGYRRMRPCLHFRGRLLSSFAPFHTIGSTRMLALSVFGETVLVYPFRKGEASAAAVTAAIAHGNPDTAWLSPGVLVQMSRWAAGLSALAKLKRVSYGGSSLPRSAGDLISEQTHLSSIWGSTETGGLVLGQLDASDWDYLSFYPEYNGLEWRIASDRGNDKTVAAIVDPSSACYEPVIVKKKELLAYQAIFSVFPSLEQWRTGDLYTKHPTKPHTWKYAGRSDDMVCLATGNSFHPQGSEDRMTGHGLASGCVIFGQDHLQPVMLIELTEETTCRVSESSRDYDRVEEAIWKLVDSVNMDEPPRSKVARTHIIFAGPAKPFLRTSKGTIQRRATVAAYKDEIEAVYAMHGDVAGYTLGRTGKTGRDC</sequence>
<dbReference type="InterPro" id="IPR042099">
    <property type="entry name" value="ANL_N_sf"/>
</dbReference>
<comment type="caution">
    <text evidence="4">The sequence shown here is derived from an EMBL/GenBank/DDBJ whole genome shotgun (WGS) entry which is preliminary data.</text>
</comment>
<dbReference type="Pfam" id="PF00501">
    <property type="entry name" value="AMP-binding"/>
    <property type="match status" value="1"/>
</dbReference>